<gene>
    <name evidence="3" type="ORF">DDE83_003791</name>
</gene>
<comment type="caution">
    <text evidence="3">The sequence shown here is derived from an EMBL/GenBank/DDBJ whole genome shotgun (WGS) entry which is preliminary data.</text>
</comment>
<evidence type="ECO:0000313" key="3">
    <source>
        <dbReference type="EMBL" id="RAR12872.1"/>
    </source>
</evidence>
<feature type="region of interest" description="Disordered" evidence="1">
    <location>
        <begin position="69"/>
        <end position="108"/>
    </location>
</feature>
<evidence type="ECO:0000313" key="4">
    <source>
        <dbReference type="Proteomes" id="UP000249619"/>
    </source>
</evidence>
<sequence length="458" mass="50485">MFRSPLFAWSPRPDQDQDFENSPATQSPSRFGAFRSNVRTLVNGSSIYSQSPALTNNHNNATPKIPFLGFWSRQQSPNPNEPPVSNDAPRDSHDSRSPLSPPHAHHTAGSYIGAIAPLQDLQEPTTVYSRHPADVSLSHQYDSLVDPETEQLADEINGRQHRRRKHRRRKHRRTERSDQWVRRRGERGSSAVYVRGSAARGKMVACVISGTFLITILSIYLAIALTNKDLGQEIHILFIMVLLSITIFFCHSLIRLCMLMLNPPREDAVSIPNMSGADGFQPIVPIRVHLRRDEEAAIDSDDAAAALENDMDVDDPEKHMPPPPPPAYGLWRSSVRVDPNLLHWQRVEDAQTERGSAMLLNNSNVHSRAGSVTGAAATAPLGPSPLAATTAAVGPRPPSYASEDGVSYVVEAAPRSTVNGNRDSHTGYSEIHPAWRPGYAMSEIRGGELPASINNSRR</sequence>
<dbReference type="Proteomes" id="UP000249619">
    <property type="component" value="Unassembled WGS sequence"/>
</dbReference>
<evidence type="ECO:0000256" key="1">
    <source>
        <dbReference type="SAM" id="MobiDB-lite"/>
    </source>
</evidence>
<dbReference type="AlphaFoldDB" id="A0A364N6K0"/>
<feature type="region of interest" description="Disordered" evidence="1">
    <location>
        <begin position="154"/>
        <end position="182"/>
    </location>
</feature>
<keyword evidence="2" id="KW-0812">Transmembrane</keyword>
<keyword evidence="2" id="KW-0472">Membrane</keyword>
<evidence type="ECO:0000256" key="2">
    <source>
        <dbReference type="SAM" id="Phobius"/>
    </source>
</evidence>
<accession>A0A364N6K0</accession>
<keyword evidence="4" id="KW-1185">Reference proteome</keyword>
<reference evidence="4" key="1">
    <citation type="submission" date="2018-05" db="EMBL/GenBank/DDBJ databases">
        <title>Draft genome sequence of Stemphylium lycopersici strain CIDEFI 213.</title>
        <authorList>
            <person name="Medina R."/>
            <person name="Franco M.E.E."/>
            <person name="Lucentini C.G."/>
            <person name="Saparrat M.C.N."/>
            <person name="Balatti P.A."/>
        </authorList>
    </citation>
    <scope>NUCLEOTIDE SEQUENCE [LARGE SCALE GENOMIC DNA]</scope>
    <source>
        <strain evidence="4">CIDEFI 213</strain>
    </source>
</reference>
<protein>
    <submittedName>
        <fullName evidence="3">Uncharacterized protein</fullName>
    </submittedName>
</protein>
<feature type="compositionally biased region" description="Basic residues" evidence="1">
    <location>
        <begin position="159"/>
        <end position="174"/>
    </location>
</feature>
<proteinExistence type="predicted"/>
<feature type="transmembrane region" description="Helical" evidence="2">
    <location>
        <begin position="203"/>
        <end position="223"/>
    </location>
</feature>
<name>A0A364N6K0_STELY</name>
<organism evidence="3 4">
    <name type="scientific">Stemphylium lycopersici</name>
    <name type="common">Tomato gray leaf spot disease fungus</name>
    <name type="synonym">Thyrospora lycopersici</name>
    <dbReference type="NCBI Taxonomy" id="183478"/>
    <lineage>
        <taxon>Eukaryota</taxon>
        <taxon>Fungi</taxon>
        <taxon>Dikarya</taxon>
        <taxon>Ascomycota</taxon>
        <taxon>Pezizomycotina</taxon>
        <taxon>Dothideomycetes</taxon>
        <taxon>Pleosporomycetidae</taxon>
        <taxon>Pleosporales</taxon>
        <taxon>Pleosporineae</taxon>
        <taxon>Pleosporaceae</taxon>
        <taxon>Stemphylium</taxon>
    </lineage>
</organism>
<feature type="transmembrane region" description="Helical" evidence="2">
    <location>
        <begin position="235"/>
        <end position="254"/>
    </location>
</feature>
<feature type="compositionally biased region" description="Polar residues" evidence="1">
    <location>
        <begin position="20"/>
        <end position="29"/>
    </location>
</feature>
<keyword evidence="2" id="KW-1133">Transmembrane helix</keyword>
<dbReference type="EMBL" id="QGDH01000044">
    <property type="protein sequence ID" value="RAR12872.1"/>
    <property type="molecule type" value="Genomic_DNA"/>
</dbReference>
<feature type="region of interest" description="Disordered" evidence="1">
    <location>
        <begin position="1"/>
        <end position="32"/>
    </location>
</feature>